<sequence>MARDMSKGKQNQATNHTTLDINYVNMAGGRESMAWIALGGFVLAVSFVLGQSCTPGSFGYHGMHLWACIKPDELEGWKGASAANDTLPLLLWFLF</sequence>
<keyword evidence="2" id="KW-1185">Reference proteome</keyword>
<comment type="caution">
    <text evidence="1">The sequence shown here is derived from an EMBL/GenBank/DDBJ whole genome shotgun (WGS) entry which is preliminary data.</text>
</comment>
<dbReference type="Proteomes" id="UP001320706">
    <property type="component" value="Unassembled WGS sequence"/>
</dbReference>
<evidence type="ECO:0000313" key="1">
    <source>
        <dbReference type="EMBL" id="KAK8213205.1"/>
    </source>
</evidence>
<gene>
    <name evidence="1" type="ORF">M8818_002503</name>
</gene>
<reference evidence="1" key="1">
    <citation type="submission" date="2024-02" db="EMBL/GenBank/DDBJ databases">
        <title>Metagenome Assembled Genome of Zalaria obscura JY119.</title>
        <authorList>
            <person name="Vighnesh L."/>
            <person name="Jagadeeshwari U."/>
            <person name="Venkata Ramana C."/>
            <person name="Sasikala C."/>
        </authorList>
    </citation>
    <scope>NUCLEOTIDE SEQUENCE</scope>
    <source>
        <strain evidence="1">JY119</strain>
    </source>
</reference>
<name>A0ACC3SH77_9PEZI</name>
<dbReference type="EMBL" id="JAMKPW020000011">
    <property type="protein sequence ID" value="KAK8213205.1"/>
    <property type="molecule type" value="Genomic_DNA"/>
</dbReference>
<accession>A0ACC3SH77</accession>
<protein>
    <submittedName>
        <fullName evidence="1">Uncharacterized protein</fullName>
    </submittedName>
</protein>
<organism evidence="1 2">
    <name type="scientific">Zalaria obscura</name>
    <dbReference type="NCBI Taxonomy" id="2024903"/>
    <lineage>
        <taxon>Eukaryota</taxon>
        <taxon>Fungi</taxon>
        <taxon>Dikarya</taxon>
        <taxon>Ascomycota</taxon>
        <taxon>Pezizomycotina</taxon>
        <taxon>Dothideomycetes</taxon>
        <taxon>Dothideomycetidae</taxon>
        <taxon>Dothideales</taxon>
        <taxon>Zalariaceae</taxon>
        <taxon>Zalaria</taxon>
    </lineage>
</organism>
<proteinExistence type="predicted"/>
<evidence type="ECO:0000313" key="2">
    <source>
        <dbReference type="Proteomes" id="UP001320706"/>
    </source>
</evidence>